<name>A0A1H3UBB8_9ACTN</name>
<protein>
    <submittedName>
        <fullName evidence="1">Uncharacterized protein</fullName>
    </submittedName>
</protein>
<reference evidence="2" key="1">
    <citation type="submission" date="2016-10" db="EMBL/GenBank/DDBJ databases">
        <authorList>
            <person name="Varghese N."/>
            <person name="Submissions S."/>
        </authorList>
    </citation>
    <scope>NUCLEOTIDE SEQUENCE [LARGE SCALE GENOMIC DNA]</scope>
    <source>
        <strain evidence="2">DSM 44718</strain>
    </source>
</reference>
<dbReference type="STRING" id="137265.SAMN05421684_6922"/>
<evidence type="ECO:0000313" key="1">
    <source>
        <dbReference type="EMBL" id="SDZ59698.1"/>
    </source>
</evidence>
<dbReference type="EMBL" id="FNQB01000004">
    <property type="protein sequence ID" value="SDZ59698.1"/>
    <property type="molecule type" value="Genomic_DNA"/>
</dbReference>
<organism evidence="1 2">
    <name type="scientific">Asanoa ishikariensis</name>
    <dbReference type="NCBI Taxonomy" id="137265"/>
    <lineage>
        <taxon>Bacteria</taxon>
        <taxon>Bacillati</taxon>
        <taxon>Actinomycetota</taxon>
        <taxon>Actinomycetes</taxon>
        <taxon>Micromonosporales</taxon>
        <taxon>Micromonosporaceae</taxon>
        <taxon>Asanoa</taxon>
    </lineage>
</organism>
<proteinExistence type="predicted"/>
<accession>A0A1H3UBB8</accession>
<evidence type="ECO:0000313" key="2">
    <source>
        <dbReference type="Proteomes" id="UP000199632"/>
    </source>
</evidence>
<dbReference type="OrthoDB" id="4291069at2"/>
<gene>
    <name evidence="1" type="ORF">SAMN05421684_6922</name>
</gene>
<dbReference type="Proteomes" id="UP000199632">
    <property type="component" value="Unassembled WGS sequence"/>
</dbReference>
<sequence>MSNQSVSEKALLLAAEARRIAVSQSDQVNEFAVHTKIDTLRKNLDQLRVVLDAARQLNAKGAAIDLTDADAGLATFRGRSGKGVPSNKALDGAINTVSEVSTKIGATLKQAWVDWCDARLGELQVGRRVMLEGKAAHDANLSLRDLEKFRNGEPRAAAITQFRLIHDSLRERLDEAPDPDPQLVELFGRLNAGTTFDKLTADDLTLIHQHKLGSTIEVRRRVS</sequence>
<dbReference type="RefSeq" id="WP_090801377.1">
    <property type="nucleotide sequence ID" value="NZ_BOND01000005.1"/>
</dbReference>
<dbReference type="AlphaFoldDB" id="A0A1H3UBB8"/>
<keyword evidence="2" id="KW-1185">Reference proteome</keyword>